<reference evidence="11" key="2">
    <citation type="submission" date="2020-09" db="EMBL/GenBank/DDBJ databases">
        <authorList>
            <person name="Sun Q."/>
            <person name="Ohkuma M."/>
        </authorList>
    </citation>
    <scope>NUCLEOTIDE SEQUENCE</scope>
    <source>
        <strain evidence="11">JCM 30804</strain>
    </source>
</reference>
<feature type="domain" description="TonB-dependent receptor-like beta-barrel" evidence="10">
    <location>
        <begin position="205"/>
        <end position="650"/>
    </location>
</feature>
<keyword evidence="11" id="KW-0675">Receptor</keyword>
<keyword evidence="3" id="KW-1134">Transmembrane beta strand</keyword>
<accession>A0A917N703</accession>
<reference evidence="11" key="1">
    <citation type="journal article" date="2014" name="Int. J. Syst. Evol. Microbiol.">
        <title>Complete genome sequence of Corynebacterium casei LMG S-19264T (=DSM 44701T), isolated from a smear-ripened cheese.</title>
        <authorList>
            <consortium name="US DOE Joint Genome Institute (JGI-PGF)"/>
            <person name="Walter F."/>
            <person name="Albersmeier A."/>
            <person name="Kalinowski J."/>
            <person name="Ruckert C."/>
        </authorList>
    </citation>
    <scope>NUCLEOTIDE SEQUENCE</scope>
    <source>
        <strain evidence="11">JCM 30804</strain>
    </source>
</reference>
<dbReference type="PANTHER" id="PTHR30069:SF53">
    <property type="entry name" value="COLICIN I RECEPTOR-RELATED"/>
    <property type="match status" value="1"/>
</dbReference>
<dbReference type="SUPFAM" id="SSF56935">
    <property type="entry name" value="Porins"/>
    <property type="match status" value="1"/>
</dbReference>
<keyword evidence="6" id="KW-0798">TonB box</keyword>
<dbReference type="GO" id="GO:0015344">
    <property type="term" value="F:siderophore uptake transmembrane transporter activity"/>
    <property type="evidence" value="ECO:0007669"/>
    <property type="project" value="TreeGrafter"/>
</dbReference>
<organism evidence="11 12">
    <name type="scientific">Shewanella gelidii</name>
    <dbReference type="NCBI Taxonomy" id="1642821"/>
    <lineage>
        <taxon>Bacteria</taxon>
        <taxon>Pseudomonadati</taxon>
        <taxon>Pseudomonadota</taxon>
        <taxon>Gammaproteobacteria</taxon>
        <taxon>Alteromonadales</taxon>
        <taxon>Shewanellaceae</taxon>
        <taxon>Shewanella</taxon>
    </lineage>
</organism>
<keyword evidence="7" id="KW-0472">Membrane</keyword>
<dbReference type="GO" id="GO:0009279">
    <property type="term" value="C:cell outer membrane"/>
    <property type="evidence" value="ECO:0007669"/>
    <property type="project" value="UniProtKB-SubCell"/>
</dbReference>
<dbReference type="Proteomes" id="UP000613743">
    <property type="component" value="Unassembled WGS sequence"/>
</dbReference>
<keyword evidence="2" id="KW-0813">Transport</keyword>
<feature type="signal peptide" evidence="9">
    <location>
        <begin position="1"/>
        <end position="24"/>
    </location>
</feature>
<evidence type="ECO:0000259" key="10">
    <source>
        <dbReference type="Pfam" id="PF00593"/>
    </source>
</evidence>
<evidence type="ECO:0000313" key="11">
    <source>
        <dbReference type="EMBL" id="GGI72601.1"/>
    </source>
</evidence>
<dbReference type="EMBL" id="BMPZ01000002">
    <property type="protein sequence ID" value="GGI72601.1"/>
    <property type="molecule type" value="Genomic_DNA"/>
</dbReference>
<dbReference type="GO" id="GO:0044718">
    <property type="term" value="P:siderophore transmembrane transport"/>
    <property type="evidence" value="ECO:0007669"/>
    <property type="project" value="TreeGrafter"/>
</dbReference>
<evidence type="ECO:0000256" key="8">
    <source>
        <dbReference type="ARBA" id="ARBA00023237"/>
    </source>
</evidence>
<dbReference type="Gene3D" id="2.40.170.20">
    <property type="entry name" value="TonB-dependent receptor, beta-barrel domain"/>
    <property type="match status" value="1"/>
</dbReference>
<dbReference type="Pfam" id="PF00593">
    <property type="entry name" value="TonB_dep_Rec_b-barrel"/>
    <property type="match status" value="1"/>
</dbReference>
<evidence type="ECO:0000256" key="1">
    <source>
        <dbReference type="ARBA" id="ARBA00004571"/>
    </source>
</evidence>
<evidence type="ECO:0000256" key="9">
    <source>
        <dbReference type="SAM" id="SignalP"/>
    </source>
</evidence>
<sequence length="680" mass="75238">MLKRGFRLSASAAAVLMVCQPAMAAEESELAASVADAFHYQSNREAIAFLPGVTVFSGASSVTPFISHGAASGIAVLQDRIYYSPAPYSSPGTWSQPVKRQQSIAYSATTDVRLGGQGAAGALAYKTQSIGQDKLKTTAALEGNSQAGGDLDLAVNVKNRDYGMLFTVDHAQRDLTQEFRNDAELDMKSTQIMFKMDAESLPGARNYQKTEFKYQYENTEQSDSIVGTTFVDWELEPTLNYSATARDQADSTSHRYQLSHQVNTNKYSQVLTEFYYLTEETETARLNSLSGSLIQDAQLAQLSSFDREPTVLGLSLGSLVDARDMRGAGVQTQMLTKYQGNDISYSARYHTDSSEVELGHQNMQWMFDRSLLVVDDAATILTYKDSANVLTLAADTDMKWGPTVLTLGLGYERVDVERKIEANAFGLSNTDFSDSNWLPSIGIAYDVGHWHIGADVSRPWVAATAGNQEELAQESLHYQISGHYQTEQFKIGLNIYMQDFDNLHTGCDGFTNCSAEQLASQYNIADVMSQGAELSFVSQWQFGEVLVPLNLTYQYDNSEYQQTQCGLNGPISCAIEGERLAWVPEQQIALNVGMKMDAFAIYANAFYQSERELRDNLTQSRMVPEQWRVDIAASYQIAKSQQVYARVENVLDEDLIARHSGSGVISEQGQVAYLGYKISF</sequence>
<dbReference type="AlphaFoldDB" id="A0A917N703"/>
<keyword evidence="5 9" id="KW-0732">Signal</keyword>
<dbReference type="RefSeq" id="WP_188918021.1">
    <property type="nucleotide sequence ID" value="NZ_BMPZ01000002.1"/>
</dbReference>
<keyword evidence="12" id="KW-1185">Reference proteome</keyword>
<name>A0A917N703_9GAMM</name>
<dbReference type="InterPro" id="IPR036942">
    <property type="entry name" value="Beta-barrel_TonB_sf"/>
</dbReference>
<keyword evidence="8" id="KW-0998">Cell outer membrane</keyword>
<evidence type="ECO:0000256" key="3">
    <source>
        <dbReference type="ARBA" id="ARBA00022452"/>
    </source>
</evidence>
<evidence type="ECO:0000256" key="5">
    <source>
        <dbReference type="ARBA" id="ARBA00022729"/>
    </source>
</evidence>
<dbReference type="PANTHER" id="PTHR30069">
    <property type="entry name" value="TONB-DEPENDENT OUTER MEMBRANE RECEPTOR"/>
    <property type="match status" value="1"/>
</dbReference>
<evidence type="ECO:0000313" key="12">
    <source>
        <dbReference type="Proteomes" id="UP000613743"/>
    </source>
</evidence>
<evidence type="ECO:0000256" key="7">
    <source>
        <dbReference type="ARBA" id="ARBA00023136"/>
    </source>
</evidence>
<evidence type="ECO:0000256" key="2">
    <source>
        <dbReference type="ARBA" id="ARBA00022448"/>
    </source>
</evidence>
<comment type="caution">
    <text evidence="11">The sequence shown here is derived from an EMBL/GenBank/DDBJ whole genome shotgun (WGS) entry which is preliminary data.</text>
</comment>
<keyword evidence="4" id="KW-0812">Transmembrane</keyword>
<feature type="chain" id="PRO_5037502962" evidence="9">
    <location>
        <begin position="25"/>
        <end position="680"/>
    </location>
</feature>
<dbReference type="InterPro" id="IPR000531">
    <property type="entry name" value="Beta-barrel_TonB"/>
</dbReference>
<dbReference type="InterPro" id="IPR039426">
    <property type="entry name" value="TonB-dep_rcpt-like"/>
</dbReference>
<gene>
    <name evidence="11" type="ORF">GCM10009332_07480</name>
</gene>
<comment type="subcellular location">
    <subcellularLocation>
        <location evidence="1">Cell outer membrane</location>
        <topology evidence="1">Multi-pass membrane protein</topology>
    </subcellularLocation>
</comment>
<protein>
    <submittedName>
        <fullName evidence="11">TonB-dependent receptor</fullName>
    </submittedName>
</protein>
<evidence type="ECO:0000256" key="6">
    <source>
        <dbReference type="ARBA" id="ARBA00023077"/>
    </source>
</evidence>
<evidence type="ECO:0000256" key="4">
    <source>
        <dbReference type="ARBA" id="ARBA00022692"/>
    </source>
</evidence>
<proteinExistence type="predicted"/>